<dbReference type="GO" id="GO:0005829">
    <property type="term" value="C:cytosol"/>
    <property type="evidence" value="ECO:0007669"/>
    <property type="project" value="TreeGrafter"/>
</dbReference>
<dbReference type="InterPro" id="IPR041492">
    <property type="entry name" value="HAD_2"/>
</dbReference>
<dbReference type="OrthoDB" id="9792518at2"/>
<dbReference type="Proteomes" id="UP000294862">
    <property type="component" value="Unassembled WGS sequence"/>
</dbReference>
<proteinExistence type="predicted"/>
<dbReference type="SFLD" id="SFLDS00003">
    <property type="entry name" value="Haloacid_Dehalogenase"/>
    <property type="match status" value="1"/>
</dbReference>
<dbReference type="GO" id="GO:0004713">
    <property type="term" value="F:protein tyrosine kinase activity"/>
    <property type="evidence" value="ECO:0007669"/>
    <property type="project" value="TreeGrafter"/>
</dbReference>
<organism evidence="1 2">
    <name type="scientific">Dokdonella fugitiva</name>
    <dbReference type="NCBI Taxonomy" id="328517"/>
    <lineage>
        <taxon>Bacteria</taxon>
        <taxon>Pseudomonadati</taxon>
        <taxon>Pseudomonadota</taxon>
        <taxon>Gammaproteobacteria</taxon>
        <taxon>Lysobacterales</taxon>
        <taxon>Rhodanobacteraceae</taxon>
        <taxon>Dokdonella</taxon>
    </lineage>
</organism>
<evidence type="ECO:0000313" key="2">
    <source>
        <dbReference type="Proteomes" id="UP000294862"/>
    </source>
</evidence>
<dbReference type="PANTHER" id="PTHR43434">
    <property type="entry name" value="PHOSPHOGLYCOLATE PHOSPHATASE"/>
    <property type="match status" value="1"/>
</dbReference>
<dbReference type="InterPro" id="IPR023214">
    <property type="entry name" value="HAD_sf"/>
</dbReference>
<dbReference type="PANTHER" id="PTHR43434:SF20">
    <property type="entry name" value="5'-NUCLEOTIDASE"/>
    <property type="match status" value="1"/>
</dbReference>
<accession>A0A4R2IDZ5</accession>
<protein>
    <submittedName>
        <fullName evidence="1">Phosphoglycolate phosphatase</fullName>
    </submittedName>
</protein>
<reference evidence="1 2" key="1">
    <citation type="journal article" date="2015" name="Stand. Genomic Sci.">
        <title>Genomic Encyclopedia of Bacterial and Archaeal Type Strains, Phase III: the genomes of soil and plant-associated and newly described type strains.</title>
        <authorList>
            <person name="Whitman W.B."/>
            <person name="Woyke T."/>
            <person name="Klenk H.P."/>
            <person name="Zhou Y."/>
            <person name="Lilburn T.G."/>
            <person name="Beck B.J."/>
            <person name="De Vos P."/>
            <person name="Vandamme P."/>
            <person name="Eisen J.A."/>
            <person name="Garrity G."/>
            <person name="Hugenholtz P."/>
            <person name="Kyrpides N.C."/>
        </authorList>
    </citation>
    <scope>NUCLEOTIDE SEQUENCE [LARGE SCALE GENOMIC DNA]</scope>
    <source>
        <strain evidence="1 2">A3</strain>
    </source>
</reference>
<keyword evidence="2" id="KW-1185">Reference proteome</keyword>
<dbReference type="RefSeq" id="WP_131992330.1">
    <property type="nucleotide sequence ID" value="NZ_SLWQ01000001.1"/>
</dbReference>
<dbReference type="Gene3D" id="3.40.50.1000">
    <property type="entry name" value="HAD superfamily/HAD-like"/>
    <property type="match status" value="1"/>
</dbReference>
<dbReference type="SFLD" id="SFLDG01129">
    <property type="entry name" value="C1.5:_HAD__Beta-PGM__Phosphata"/>
    <property type="match status" value="1"/>
</dbReference>
<evidence type="ECO:0000313" key="1">
    <source>
        <dbReference type="EMBL" id="TCO42861.1"/>
    </source>
</evidence>
<dbReference type="InterPro" id="IPR050155">
    <property type="entry name" value="HAD-like_hydrolase_sf"/>
</dbReference>
<dbReference type="EMBL" id="SLWQ01000001">
    <property type="protein sequence ID" value="TCO42861.1"/>
    <property type="molecule type" value="Genomic_DNA"/>
</dbReference>
<name>A0A4R2IDZ5_9GAMM</name>
<dbReference type="Gene3D" id="1.10.150.240">
    <property type="entry name" value="Putative phosphatase, domain 2"/>
    <property type="match status" value="1"/>
</dbReference>
<comment type="caution">
    <text evidence="1">The sequence shown here is derived from an EMBL/GenBank/DDBJ whole genome shotgun (WGS) entry which is preliminary data.</text>
</comment>
<dbReference type="Pfam" id="PF13419">
    <property type="entry name" value="HAD_2"/>
    <property type="match status" value="1"/>
</dbReference>
<dbReference type="AlphaFoldDB" id="A0A4R2IDZ5"/>
<gene>
    <name evidence="1" type="ORF">EV148_101268</name>
</gene>
<dbReference type="SUPFAM" id="SSF56784">
    <property type="entry name" value="HAD-like"/>
    <property type="match status" value="1"/>
</dbReference>
<sequence>MRLALFDLDGTLIDSEAGIVNSIEYALGRLGAPSPPRETLRGWIGPPLRATFPLALGDDPAAVERAVDHYRERFSDVGWQEHRVYDGIAGAIDALAARGVALAVVTSKVDLYAGKIVRSLPFGGHFARVYAASPGSRDSEKTAMIARALADFDVAPAAAAMIGDRHFDIEGAKANAVRAVGVAWGFGSVDELRDAGADAIADAPAQLPGLLAPSA</sequence>
<dbReference type="InterPro" id="IPR023198">
    <property type="entry name" value="PGP-like_dom2"/>
</dbReference>
<dbReference type="InterPro" id="IPR036412">
    <property type="entry name" value="HAD-like_sf"/>
</dbReference>